<name>A0A329CMZ7_9BURK</name>
<sequence>MPVSCSFRLNGKRMSILLCPGLGGVAAFSGDGESIDDPNATTKQDEGPLPAGTYFINQRHLFLVQPFAITER</sequence>
<reference evidence="2 3" key="1">
    <citation type="submission" date="2018-06" db="EMBL/GenBank/DDBJ databases">
        <title>Genomic Encyclopedia of Type Strains, Phase III (KMG-III): the genomes of soil and plant-associated and newly described type strains.</title>
        <authorList>
            <person name="Whitman W."/>
        </authorList>
    </citation>
    <scope>NUCLEOTIDE SEQUENCE [LARGE SCALE GENOMIC DNA]</scope>
    <source>
        <strain evidence="2 3">LMG 23644</strain>
    </source>
</reference>
<feature type="domain" description="Tlde1" evidence="1">
    <location>
        <begin position="25"/>
        <end position="60"/>
    </location>
</feature>
<dbReference type="AlphaFoldDB" id="A0A329CMZ7"/>
<protein>
    <submittedName>
        <fullName evidence="2">Uncharacterized protein DUF2778</fullName>
    </submittedName>
</protein>
<gene>
    <name evidence="2" type="ORF">BX591_10741</name>
</gene>
<dbReference type="InterPro" id="IPR021225">
    <property type="entry name" value="Tlde1_dom"/>
</dbReference>
<organism evidence="2 3">
    <name type="scientific">Paraburkholderia bryophila</name>
    <dbReference type="NCBI Taxonomy" id="420952"/>
    <lineage>
        <taxon>Bacteria</taxon>
        <taxon>Pseudomonadati</taxon>
        <taxon>Pseudomonadota</taxon>
        <taxon>Betaproteobacteria</taxon>
        <taxon>Burkholderiales</taxon>
        <taxon>Burkholderiaceae</taxon>
        <taxon>Paraburkholderia</taxon>
    </lineage>
</organism>
<accession>A0A329CMZ7</accession>
<comment type="caution">
    <text evidence="2">The sequence shown here is derived from an EMBL/GenBank/DDBJ whole genome shotgun (WGS) entry which is preliminary data.</text>
</comment>
<evidence type="ECO:0000313" key="3">
    <source>
        <dbReference type="Proteomes" id="UP000248918"/>
    </source>
</evidence>
<evidence type="ECO:0000259" key="1">
    <source>
        <dbReference type="Pfam" id="PF10908"/>
    </source>
</evidence>
<dbReference type="Pfam" id="PF10908">
    <property type="entry name" value="Tlde1_dom"/>
    <property type="match status" value="1"/>
</dbReference>
<evidence type="ECO:0000313" key="2">
    <source>
        <dbReference type="EMBL" id="RAS33124.1"/>
    </source>
</evidence>
<dbReference type="Proteomes" id="UP000248918">
    <property type="component" value="Unassembled WGS sequence"/>
</dbReference>
<dbReference type="OrthoDB" id="6490254at2"/>
<proteinExistence type="predicted"/>
<dbReference type="EMBL" id="QLTK01000007">
    <property type="protein sequence ID" value="RAS33124.1"/>
    <property type="molecule type" value="Genomic_DNA"/>
</dbReference>